<feature type="transmembrane region" description="Helical" evidence="6">
    <location>
        <begin position="264"/>
        <end position="284"/>
    </location>
</feature>
<protein>
    <submittedName>
        <fullName evidence="7">Branched-chain amino acid ABC transporter, permease protein</fullName>
    </submittedName>
</protein>
<feature type="transmembrane region" description="Helical" evidence="6">
    <location>
        <begin position="12"/>
        <end position="28"/>
    </location>
</feature>
<keyword evidence="8" id="KW-1185">Reference proteome</keyword>
<organism evidence="7 8">
    <name type="scientific">[Clostridium] hylemonae DSM 15053</name>
    <dbReference type="NCBI Taxonomy" id="553973"/>
    <lineage>
        <taxon>Bacteria</taxon>
        <taxon>Bacillati</taxon>
        <taxon>Bacillota</taxon>
        <taxon>Clostridia</taxon>
        <taxon>Lachnospirales</taxon>
        <taxon>Lachnospiraceae</taxon>
    </lineage>
</organism>
<proteinExistence type="predicted"/>
<comment type="subcellular location">
    <subcellularLocation>
        <location evidence="1">Cell membrane</location>
        <topology evidence="1">Multi-pass membrane protein</topology>
    </subcellularLocation>
</comment>
<dbReference type="RefSeq" id="WP_006442762.1">
    <property type="nucleotide sequence ID" value="NZ_CP036524.1"/>
</dbReference>
<evidence type="ECO:0000256" key="4">
    <source>
        <dbReference type="ARBA" id="ARBA00022989"/>
    </source>
</evidence>
<dbReference type="Proteomes" id="UP000004893">
    <property type="component" value="Unassembled WGS sequence"/>
</dbReference>
<evidence type="ECO:0000256" key="6">
    <source>
        <dbReference type="SAM" id="Phobius"/>
    </source>
</evidence>
<evidence type="ECO:0000256" key="3">
    <source>
        <dbReference type="ARBA" id="ARBA00022692"/>
    </source>
</evidence>
<dbReference type="PANTHER" id="PTHR32196">
    <property type="entry name" value="ABC TRANSPORTER PERMEASE PROTEIN YPHD-RELATED-RELATED"/>
    <property type="match status" value="1"/>
</dbReference>
<dbReference type="AlphaFoldDB" id="C0C034"/>
<name>C0C034_9FIRM</name>
<reference evidence="7" key="2">
    <citation type="submission" date="2013-06" db="EMBL/GenBank/DDBJ databases">
        <title>Draft genome sequence of Clostridium hylemonae (DSM 15053).</title>
        <authorList>
            <person name="Sudarsanam P."/>
            <person name="Ley R."/>
            <person name="Guruge J."/>
            <person name="Turnbaugh P.J."/>
            <person name="Mahowald M."/>
            <person name="Liep D."/>
            <person name="Gordon J."/>
        </authorList>
    </citation>
    <scope>NUCLEOTIDE SEQUENCE</scope>
    <source>
        <strain evidence="7">DSM 15053</strain>
    </source>
</reference>
<keyword evidence="5 6" id="KW-0472">Membrane</keyword>
<reference evidence="7" key="1">
    <citation type="submission" date="2009-02" db="EMBL/GenBank/DDBJ databases">
        <authorList>
            <person name="Fulton L."/>
            <person name="Clifton S."/>
            <person name="Fulton B."/>
            <person name="Xu J."/>
            <person name="Minx P."/>
            <person name="Pepin K.H."/>
            <person name="Johnson M."/>
            <person name="Bhonagiri V."/>
            <person name="Nash W.E."/>
            <person name="Mardis E.R."/>
            <person name="Wilson R.K."/>
        </authorList>
    </citation>
    <scope>NUCLEOTIDE SEQUENCE [LARGE SCALE GENOMIC DNA]</scope>
    <source>
        <strain evidence="7">DSM 15053</strain>
    </source>
</reference>
<gene>
    <name evidence="7" type="ORF">CLOHYLEM_05426</name>
</gene>
<evidence type="ECO:0000256" key="2">
    <source>
        <dbReference type="ARBA" id="ARBA00022475"/>
    </source>
</evidence>
<accession>C0C034</accession>
<feature type="transmembrane region" description="Helical" evidence="6">
    <location>
        <begin position="40"/>
        <end position="60"/>
    </location>
</feature>
<evidence type="ECO:0000313" key="7">
    <source>
        <dbReference type="EMBL" id="EEG74762.1"/>
    </source>
</evidence>
<comment type="caution">
    <text evidence="7">The sequence shown here is derived from an EMBL/GenBank/DDBJ whole genome shotgun (WGS) entry which is preliminary data.</text>
</comment>
<dbReference type="GO" id="GO:0005886">
    <property type="term" value="C:plasma membrane"/>
    <property type="evidence" value="ECO:0007669"/>
    <property type="project" value="UniProtKB-SubCell"/>
</dbReference>
<dbReference type="CDD" id="cd06579">
    <property type="entry name" value="TM_PBP1_transp_AraH_like"/>
    <property type="match status" value="1"/>
</dbReference>
<evidence type="ECO:0000256" key="1">
    <source>
        <dbReference type="ARBA" id="ARBA00004651"/>
    </source>
</evidence>
<keyword evidence="3 6" id="KW-0812">Transmembrane</keyword>
<dbReference type="OrthoDB" id="9784538at2"/>
<dbReference type="HOGENOM" id="CLU_028880_3_1_9"/>
<feature type="transmembrane region" description="Helical" evidence="6">
    <location>
        <begin position="161"/>
        <end position="180"/>
    </location>
</feature>
<dbReference type="InterPro" id="IPR001851">
    <property type="entry name" value="ABC_transp_permease"/>
</dbReference>
<dbReference type="Pfam" id="PF02653">
    <property type="entry name" value="BPD_transp_2"/>
    <property type="match status" value="1"/>
</dbReference>
<dbReference type="EMBL" id="ABYI02000019">
    <property type="protein sequence ID" value="EEG74762.1"/>
    <property type="molecule type" value="Genomic_DNA"/>
</dbReference>
<dbReference type="eggNOG" id="COG1172">
    <property type="taxonomic scope" value="Bacteria"/>
</dbReference>
<keyword evidence="2" id="KW-1003">Cell membrane</keyword>
<keyword evidence="4 6" id="KW-1133">Transmembrane helix</keyword>
<feature type="transmembrane region" description="Helical" evidence="6">
    <location>
        <begin position="90"/>
        <end position="115"/>
    </location>
</feature>
<evidence type="ECO:0000256" key="5">
    <source>
        <dbReference type="ARBA" id="ARBA00023136"/>
    </source>
</evidence>
<dbReference type="STRING" id="553973.CLOHYLEM_05426"/>
<sequence>MKLKVQRHQTLIISYLTALVLFAAISVYKPGFASIDHIRVLCSEAAIIGVVAIGQTFVIITGGIDLSVAWMVGIAAIMITNVTKGLDESLAWAVPFILVLTTCFGLVNGICIAYLNMPPIVMTLGMNTVLQGGLVAVTQGAPGGAAPAFIKKMGQSSFLGIPYLIIIWAVLAAVVTVLLFKMKYGRELFAVGNNATVAAYSGINVRRVTLTAYAVSGLTAGIAGMLLAGKVGQSYLGIGDNFQFQSIAAVAIGGTSLMGGNGNYLGTVAGAFTITIILGILAALNLPFGVQKMAYGIVVLASVLMSVRKGLRK</sequence>
<dbReference type="GO" id="GO:0022857">
    <property type="term" value="F:transmembrane transporter activity"/>
    <property type="evidence" value="ECO:0007669"/>
    <property type="project" value="InterPro"/>
</dbReference>
<evidence type="ECO:0000313" key="8">
    <source>
        <dbReference type="Proteomes" id="UP000004893"/>
    </source>
</evidence>